<protein>
    <submittedName>
        <fullName evidence="2">CubicO group peptidase (Beta-lactamase class C family)</fullName>
    </submittedName>
</protein>
<organism evidence="2 3">
    <name type="scientific">Undibacterium pigrum</name>
    <dbReference type="NCBI Taxonomy" id="401470"/>
    <lineage>
        <taxon>Bacteria</taxon>
        <taxon>Pseudomonadati</taxon>
        <taxon>Pseudomonadota</taxon>
        <taxon>Betaproteobacteria</taxon>
        <taxon>Burkholderiales</taxon>
        <taxon>Oxalobacteraceae</taxon>
        <taxon>Undibacterium</taxon>
    </lineage>
</organism>
<dbReference type="Proteomes" id="UP000247792">
    <property type="component" value="Unassembled WGS sequence"/>
</dbReference>
<proteinExistence type="predicted"/>
<dbReference type="EMBL" id="QJKB01000002">
    <property type="protein sequence ID" value="PXX45255.1"/>
    <property type="molecule type" value="Genomic_DNA"/>
</dbReference>
<dbReference type="Pfam" id="PF00144">
    <property type="entry name" value="Beta-lactamase"/>
    <property type="match status" value="1"/>
</dbReference>
<evidence type="ECO:0000313" key="2">
    <source>
        <dbReference type="EMBL" id="PXX45255.1"/>
    </source>
</evidence>
<evidence type="ECO:0000259" key="1">
    <source>
        <dbReference type="Pfam" id="PF00144"/>
    </source>
</evidence>
<dbReference type="RefSeq" id="WP_211324217.1">
    <property type="nucleotide sequence ID" value="NZ_QJKB01000002.1"/>
</dbReference>
<dbReference type="SUPFAM" id="SSF56601">
    <property type="entry name" value="beta-lactamase/transpeptidase-like"/>
    <property type="match status" value="1"/>
</dbReference>
<feature type="domain" description="Beta-lactamase-related" evidence="1">
    <location>
        <begin position="9"/>
        <end position="370"/>
    </location>
</feature>
<dbReference type="Gene3D" id="3.40.710.10">
    <property type="entry name" value="DD-peptidase/beta-lactamase superfamily"/>
    <property type="match status" value="1"/>
</dbReference>
<name>A0A318JX09_9BURK</name>
<keyword evidence="3" id="KW-1185">Reference proteome</keyword>
<comment type="caution">
    <text evidence="2">The sequence shown here is derived from an EMBL/GenBank/DDBJ whole genome shotgun (WGS) entry which is preliminary data.</text>
</comment>
<evidence type="ECO:0000313" key="3">
    <source>
        <dbReference type="Proteomes" id="UP000247792"/>
    </source>
</evidence>
<dbReference type="InterPro" id="IPR050789">
    <property type="entry name" value="Diverse_Enzym_Activities"/>
</dbReference>
<gene>
    <name evidence="2" type="ORF">DFR42_102483</name>
</gene>
<dbReference type="PANTHER" id="PTHR43283">
    <property type="entry name" value="BETA-LACTAMASE-RELATED"/>
    <property type="match status" value="1"/>
</dbReference>
<reference evidence="2 3" key="1">
    <citation type="submission" date="2018-05" db="EMBL/GenBank/DDBJ databases">
        <title>Genomic Encyclopedia of Type Strains, Phase IV (KMG-IV): sequencing the most valuable type-strain genomes for metagenomic binning, comparative biology and taxonomic classification.</title>
        <authorList>
            <person name="Goeker M."/>
        </authorList>
    </citation>
    <scope>NUCLEOTIDE SEQUENCE [LARGE SCALE GENOMIC DNA]</scope>
    <source>
        <strain evidence="2 3">DSM 19792</strain>
    </source>
</reference>
<accession>A0A318JX09</accession>
<sequence length="392" mass="43465">MTYDFSAVNAAMQKYVDRQILSGVSTAVLVGRELVHQHCTGWADRESQTPMRDDHLFRVFSNTKLITSVAVLLLMEDGKLELDQPVEEFLLQLAHMQVLKPGATRIDDTEPARSKITIRHLLCHTAGLSYGLLDHGTVMYKAYNEKRVMNAFTTLAEMMDVLAELPLSFHPGEAWEYSIATDVLARLVEVVSGMSFDRFLQLRILNPLAMHDTSFVVPEHKLDRLASYYAGTDPQNILQRGLRKLDKSPYPGAFTTPVARLSGGGGLVSSMQDMLSLMRSFMPDGDTLLRPETIKLMMQNHLPAGTGIAFPGVGDVPGKGFGLGGAVTLKPSSIDPPASVGEFEWGGIAGTHWWISPRHNIAGVLMTQRLMSFWHPFSFDFKRLAYETLGLK</sequence>
<dbReference type="PANTHER" id="PTHR43283:SF3">
    <property type="entry name" value="BETA-LACTAMASE FAMILY PROTEIN (AFU_ORTHOLOGUE AFUA_5G07500)"/>
    <property type="match status" value="1"/>
</dbReference>
<dbReference type="InterPro" id="IPR012338">
    <property type="entry name" value="Beta-lactam/transpept-like"/>
</dbReference>
<dbReference type="InterPro" id="IPR001466">
    <property type="entry name" value="Beta-lactam-related"/>
</dbReference>
<dbReference type="AlphaFoldDB" id="A0A318JX09"/>